<dbReference type="STRING" id="4558.A0A1Z5RE61"/>
<dbReference type="Proteomes" id="UP000000768">
    <property type="component" value="Chromosome 6"/>
</dbReference>
<evidence type="ECO:0000313" key="9">
    <source>
        <dbReference type="Proteomes" id="UP000000768"/>
    </source>
</evidence>
<keyword evidence="4" id="KW-0809">Transit peptide</keyword>
<reference evidence="9" key="2">
    <citation type="journal article" date="2018" name="Plant J.">
        <title>The Sorghum bicolor reference genome: improved assembly, gene annotations, a transcriptome atlas, and signatures of genome organization.</title>
        <authorList>
            <person name="McCormick R.F."/>
            <person name="Truong S.K."/>
            <person name="Sreedasyam A."/>
            <person name="Jenkins J."/>
            <person name="Shu S."/>
            <person name="Sims D."/>
            <person name="Kennedy M."/>
            <person name="Amirebrahimi M."/>
            <person name="Weers B.D."/>
            <person name="McKinley B."/>
            <person name="Mattison A."/>
            <person name="Morishige D.T."/>
            <person name="Grimwood J."/>
            <person name="Schmutz J."/>
            <person name="Mullet J.E."/>
        </authorList>
    </citation>
    <scope>NUCLEOTIDE SEQUENCE [LARGE SCALE GENOMIC DNA]</scope>
    <source>
        <strain evidence="9">cv. BTx623</strain>
    </source>
</reference>
<protein>
    <submittedName>
        <fullName evidence="8">Uncharacterized protein</fullName>
    </submittedName>
</protein>
<dbReference type="eggNOG" id="ENOG502S47M">
    <property type="taxonomic scope" value="Eukaryota"/>
</dbReference>
<evidence type="ECO:0000256" key="2">
    <source>
        <dbReference type="ARBA" id="ARBA00022528"/>
    </source>
</evidence>
<name>A0A1Z5RE61_SORBI</name>
<keyword evidence="2" id="KW-0150">Chloroplast</keyword>
<dbReference type="OMA" id="GAMDHEM"/>
<keyword evidence="9" id="KW-1185">Reference proteome</keyword>
<organism evidence="8 9">
    <name type="scientific">Sorghum bicolor</name>
    <name type="common">Sorghum</name>
    <name type="synonym">Sorghum vulgare</name>
    <dbReference type="NCBI Taxonomy" id="4558"/>
    <lineage>
        <taxon>Eukaryota</taxon>
        <taxon>Viridiplantae</taxon>
        <taxon>Streptophyta</taxon>
        <taxon>Embryophyta</taxon>
        <taxon>Tracheophyta</taxon>
        <taxon>Spermatophyta</taxon>
        <taxon>Magnoliopsida</taxon>
        <taxon>Liliopsida</taxon>
        <taxon>Poales</taxon>
        <taxon>Poaceae</taxon>
        <taxon>PACMAD clade</taxon>
        <taxon>Panicoideae</taxon>
        <taxon>Andropogonodae</taxon>
        <taxon>Andropogoneae</taxon>
        <taxon>Sorghinae</taxon>
        <taxon>Sorghum</taxon>
    </lineage>
</organism>
<dbReference type="InParanoid" id="A0A1Z5RE61"/>
<comment type="subcellular location">
    <subcellularLocation>
        <location evidence="1">Plastid</location>
        <location evidence="1">Chloroplast thylakoid membrane</location>
    </subcellularLocation>
</comment>
<dbReference type="EMBL" id="CM000765">
    <property type="protein sequence ID" value="OQU81997.1"/>
    <property type="molecule type" value="Genomic_DNA"/>
</dbReference>
<dbReference type="InterPro" id="IPR054099">
    <property type="entry name" value="PSII_PsbQ_pln"/>
</dbReference>
<dbReference type="GO" id="GO:0009507">
    <property type="term" value="C:chloroplast"/>
    <property type="evidence" value="ECO:0000318"/>
    <property type="project" value="GO_Central"/>
</dbReference>
<proteinExistence type="inferred from homology"/>
<dbReference type="GO" id="GO:0019898">
    <property type="term" value="C:extrinsic component of membrane"/>
    <property type="evidence" value="ECO:0007669"/>
    <property type="project" value="InterPro"/>
</dbReference>
<evidence type="ECO:0000256" key="6">
    <source>
        <dbReference type="ARBA" id="ARBA00023136"/>
    </source>
</evidence>
<dbReference type="Pfam" id="PF05757">
    <property type="entry name" value="PsbQ"/>
    <property type="match status" value="1"/>
</dbReference>
<accession>A0A1Z5RE61</accession>
<dbReference type="Gene3D" id="1.20.120.290">
    <property type="entry name" value="Oxygen-evolving enhancer protein 3 (PsbQ), four-helix up-down bundle"/>
    <property type="match status" value="1"/>
</dbReference>
<sequence>MHRSGFRINWKKRRLFLFPFRLGGSSFSPTVKKQELLELLAVVGLDLPPYIHRAVGAMDHEMEQKGCLCRIKNCAIELFSAMEEDLEVDDEDSWDLVGRDLRLKATFLYIDLSRVITFCEGEEHKKALTVLANKFFYSMDELSDAVESRSLPLTQVRYSDTADALREVVAVLAPSLLQVGPHDPEE</sequence>
<evidence type="ECO:0000256" key="4">
    <source>
        <dbReference type="ARBA" id="ARBA00022946"/>
    </source>
</evidence>
<evidence type="ECO:0000313" key="8">
    <source>
        <dbReference type="EMBL" id="OQU81997.1"/>
    </source>
</evidence>
<dbReference type="SUPFAM" id="SSF101112">
    <property type="entry name" value="Oxygen-evolving enhancer protein 3"/>
    <property type="match status" value="1"/>
</dbReference>
<dbReference type="GO" id="GO:0009767">
    <property type="term" value="P:photosynthetic electron transport chain"/>
    <property type="evidence" value="ECO:0000318"/>
    <property type="project" value="GO_Central"/>
</dbReference>
<evidence type="ECO:0000256" key="3">
    <source>
        <dbReference type="ARBA" id="ARBA00022640"/>
    </source>
</evidence>
<dbReference type="GO" id="GO:0009654">
    <property type="term" value="C:photosystem II oxygen evolving complex"/>
    <property type="evidence" value="ECO:0007669"/>
    <property type="project" value="InterPro"/>
</dbReference>
<dbReference type="InterPro" id="IPR008797">
    <property type="entry name" value="PSII_PsbQ"/>
</dbReference>
<dbReference type="GO" id="GO:0009535">
    <property type="term" value="C:chloroplast thylakoid membrane"/>
    <property type="evidence" value="ECO:0007669"/>
    <property type="project" value="UniProtKB-SubCell"/>
</dbReference>
<evidence type="ECO:0000256" key="1">
    <source>
        <dbReference type="ARBA" id="ARBA00004334"/>
    </source>
</evidence>
<dbReference type="FunCoup" id="A0A1Z5RE61">
    <property type="interactions" value="1"/>
</dbReference>
<keyword evidence="3" id="KW-0934">Plastid</keyword>
<reference evidence="8 9" key="1">
    <citation type="journal article" date="2009" name="Nature">
        <title>The Sorghum bicolor genome and the diversification of grasses.</title>
        <authorList>
            <person name="Paterson A.H."/>
            <person name="Bowers J.E."/>
            <person name="Bruggmann R."/>
            <person name="Dubchak I."/>
            <person name="Grimwood J."/>
            <person name="Gundlach H."/>
            <person name="Haberer G."/>
            <person name="Hellsten U."/>
            <person name="Mitros T."/>
            <person name="Poliakov A."/>
            <person name="Schmutz J."/>
            <person name="Spannagl M."/>
            <person name="Tang H."/>
            <person name="Wang X."/>
            <person name="Wicker T."/>
            <person name="Bharti A.K."/>
            <person name="Chapman J."/>
            <person name="Feltus F.A."/>
            <person name="Gowik U."/>
            <person name="Grigoriev I.V."/>
            <person name="Lyons E."/>
            <person name="Maher C.A."/>
            <person name="Martis M."/>
            <person name="Narechania A."/>
            <person name="Otillar R.P."/>
            <person name="Penning B.W."/>
            <person name="Salamov A.A."/>
            <person name="Wang Y."/>
            <person name="Zhang L."/>
            <person name="Carpita N.C."/>
            <person name="Freeling M."/>
            <person name="Gingle A.R."/>
            <person name="Hash C.T."/>
            <person name="Keller B."/>
            <person name="Klein P."/>
            <person name="Kresovich S."/>
            <person name="McCann M.C."/>
            <person name="Ming R."/>
            <person name="Peterson D.G."/>
            <person name="Mehboob-ur-Rahman"/>
            <person name="Ware D."/>
            <person name="Westhoff P."/>
            <person name="Mayer K.F."/>
            <person name="Messing J."/>
            <person name="Rokhsar D.S."/>
        </authorList>
    </citation>
    <scope>NUCLEOTIDE SEQUENCE [LARGE SCALE GENOMIC DNA]</scope>
    <source>
        <strain evidence="9">cv. BTx623</strain>
    </source>
</reference>
<dbReference type="AlphaFoldDB" id="A0A1Z5RE61"/>
<dbReference type="Gramene" id="OQU81997">
    <property type="protein sequence ID" value="OQU81997"/>
    <property type="gene ID" value="SORBI_3006G151001"/>
</dbReference>
<dbReference type="PANTHER" id="PTHR33399:SF8">
    <property type="entry name" value="OS04G0522800 PROTEIN"/>
    <property type="match status" value="1"/>
</dbReference>
<comment type="similarity">
    <text evidence="7">Belongs to the PsbQ family.</text>
</comment>
<gene>
    <name evidence="8" type="ORF">SORBI_3006G151001</name>
</gene>
<evidence type="ECO:0000256" key="5">
    <source>
        <dbReference type="ARBA" id="ARBA00023078"/>
    </source>
</evidence>
<dbReference type="InterPro" id="IPR023222">
    <property type="entry name" value="PsbQ-like_dom_sf"/>
</dbReference>
<evidence type="ECO:0000256" key="7">
    <source>
        <dbReference type="ARBA" id="ARBA00035649"/>
    </source>
</evidence>
<dbReference type="FunFam" id="1.20.120.290:FF:000005">
    <property type="entry name" value="ECA1 (ER-TYPE CA2+-ATPASE 1)"/>
    <property type="match status" value="1"/>
</dbReference>
<keyword evidence="5" id="KW-0793">Thylakoid</keyword>
<keyword evidence="6" id="KW-0472">Membrane</keyword>
<dbReference type="PANTHER" id="PTHR33399">
    <property type="entry name" value="OXYGEN-EVOLVING ENHANCER PROTEIN 3-1, CHLOROPLASTIC"/>
    <property type="match status" value="1"/>
</dbReference>
<dbReference type="GO" id="GO:0005509">
    <property type="term" value="F:calcium ion binding"/>
    <property type="evidence" value="ECO:0007669"/>
    <property type="project" value="InterPro"/>
</dbReference>